<dbReference type="AlphaFoldDB" id="A0A0F9B170"/>
<organism evidence="1">
    <name type="scientific">marine sediment metagenome</name>
    <dbReference type="NCBI Taxonomy" id="412755"/>
    <lineage>
        <taxon>unclassified sequences</taxon>
        <taxon>metagenomes</taxon>
        <taxon>ecological metagenomes</taxon>
    </lineage>
</organism>
<proteinExistence type="predicted"/>
<reference evidence="1" key="1">
    <citation type="journal article" date="2015" name="Nature">
        <title>Complex archaea that bridge the gap between prokaryotes and eukaryotes.</title>
        <authorList>
            <person name="Spang A."/>
            <person name="Saw J.H."/>
            <person name="Jorgensen S.L."/>
            <person name="Zaremba-Niedzwiedzka K."/>
            <person name="Martijn J."/>
            <person name="Lind A.E."/>
            <person name="van Eijk R."/>
            <person name="Schleper C."/>
            <person name="Guy L."/>
            <person name="Ettema T.J."/>
        </authorList>
    </citation>
    <scope>NUCLEOTIDE SEQUENCE</scope>
</reference>
<protein>
    <submittedName>
        <fullName evidence="1">Uncharacterized protein</fullName>
    </submittedName>
</protein>
<evidence type="ECO:0000313" key="1">
    <source>
        <dbReference type="EMBL" id="KKK78316.1"/>
    </source>
</evidence>
<comment type="caution">
    <text evidence="1">The sequence shown here is derived from an EMBL/GenBank/DDBJ whole genome shotgun (WGS) entry which is preliminary data.</text>
</comment>
<sequence length="83" mass="9693">MPIYLRLIPKPTIATSAYLNQPLRTQKQAFKQYIHNAPNERLKLGSIESRTQCERINRIRLYTRTMSNAKPSPKLVKQFNPPI</sequence>
<name>A0A0F9B170_9ZZZZ</name>
<accession>A0A0F9B170</accession>
<gene>
    <name evidence="1" type="ORF">LCGC14_2844780</name>
</gene>
<dbReference type="EMBL" id="LAZR01054545">
    <property type="protein sequence ID" value="KKK78316.1"/>
    <property type="molecule type" value="Genomic_DNA"/>
</dbReference>